<accession>A0A2A1KDB0</accession>
<dbReference type="Proteomes" id="UP001269271">
    <property type="component" value="Unassembled WGS sequence"/>
</dbReference>
<organism evidence="4 5">
    <name type="scientific">Staphylococcus haemolyticus</name>
    <dbReference type="NCBI Taxonomy" id="1283"/>
    <lineage>
        <taxon>Bacteria</taxon>
        <taxon>Bacillati</taxon>
        <taxon>Bacillota</taxon>
        <taxon>Bacilli</taxon>
        <taxon>Bacillales</taxon>
        <taxon>Staphylococcaceae</taxon>
        <taxon>Staphylococcus</taxon>
    </lineage>
</organism>
<reference evidence="3 6" key="2">
    <citation type="submission" date="2023-08" db="EMBL/GenBank/DDBJ databases">
        <title>Genomic surveillance of Staphylococcus haemolyticus neonatal outbreak in southern France.</title>
        <authorList>
            <person name="Magnan C."/>
            <person name="Morsli M."/>
            <person name="Thiery B."/>
            <person name="Salipante F."/>
            <person name="Attar J."/>
            <person name="Massimo D.M."/>
            <person name="Ory J."/>
            <person name="Pantel A."/>
            <person name="Lavigne J.-P."/>
        </authorList>
    </citation>
    <scope>NUCLEOTIDE SEQUENCE [LARGE SCALE GENOMIC DNA]</scope>
    <source>
        <strain evidence="3 6">NSH026</strain>
    </source>
</reference>
<dbReference type="Pfam" id="PF01479">
    <property type="entry name" value="S4"/>
    <property type="match status" value="1"/>
</dbReference>
<dbReference type="OMA" id="AWGGYPQ"/>
<evidence type="ECO:0000313" key="4">
    <source>
        <dbReference type="EMBL" id="PPJ77162.1"/>
    </source>
</evidence>
<keyword evidence="1" id="KW-0694">RNA-binding</keyword>
<proteinExistence type="predicted"/>
<reference evidence="4 5" key="1">
    <citation type="submission" date="2017-11" db="EMBL/GenBank/DDBJ databases">
        <authorList>
            <person name="Founou R.C."/>
            <person name="Founou L."/>
            <person name="Allam M."/>
            <person name="Ismail A."/>
            <person name="Essack S.Y."/>
        </authorList>
    </citation>
    <scope>NUCLEOTIDE SEQUENCE [LARGE SCALE GENOMIC DNA]</scope>
    <source>
        <strain evidence="4 5">G811N2B1</strain>
    </source>
</reference>
<dbReference type="GO" id="GO:0003723">
    <property type="term" value="F:RNA binding"/>
    <property type="evidence" value="ECO:0007669"/>
    <property type="project" value="UniProtKB-KW"/>
</dbReference>
<dbReference type="Gene3D" id="3.30.70.330">
    <property type="match status" value="1"/>
</dbReference>
<evidence type="ECO:0000256" key="1">
    <source>
        <dbReference type="PROSITE-ProRule" id="PRU00182"/>
    </source>
</evidence>
<dbReference type="InterPro" id="IPR002942">
    <property type="entry name" value="S4_RNA-bd"/>
</dbReference>
<dbReference type="STRING" id="1283.ShL2_01656"/>
<keyword evidence="6" id="KW-1185">Reference proteome</keyword>
<comment type="caution">
    <text evidence="4">The sequence shown here is derived from an EMBL/GenBank/DDBJ whole genome shotgun (WGS) entry which is preliminary data.</text>
</comment>
<dbReference type="InterPro" id="IPR040591">
    <property type="entry name" value="RqcP2_RBD"/>
</dbReference>
<dbReference type="SMART" id="SM00363">
    <property type="entry name" value="S4"/>
    <property type="match status" value="1"/>
</dbReference>
<dbReference type="SUPFAM" id="SSF55174">
    <property type="entry name" value="Alpha-L RNA-binding motif"/>
    <property type="match status" value="1"/>
</dbReference>
<protein>
    <submittedName>
        <fullName evidence="4">RNA-binding protein</fullName>
    </submittedName>
</protein>
<evidence type="ECO:0000313" key="3">
    <source>
        <dbReference type="EMBL" id="MDT4285498.1"/>
    </source>
</evidence>
<dbReference type="AlphaFoldDB" id="A0A2A1KDB0"/>
<name>A0A2A1KDB0_STAHA</name>
<dbReference type="InterPro" id="IPR012677">
    <property type="entry name" value="Nucleotide-bd_a/b_plait_sf"/>
</dbReference>
<dbReference type="InterPro" id="IPR036986">
    <property type="entry name" value="S4_RNA-bd_sf"/>
</dbReference>
<dbReference type="PROSITE" id="PS50889">
    <property type="entry name" value="S4"/>
    <property type="match status" value="1"/>
</dbReference>
<dbReference type="Gene3D" id="3.30.1370.160">
    <property type="match status" value="1"/>
</dbReference>
<evidence type="ECO:0000313" key="6">
    <source>
        <dbReference type="Proteomes" id="UP001269271"/>
    </source>
</evidence>
<sequence length="275" mass="31706">MRLFQPLLSFNLESERCKIIDIYQHFRDEEQGLIDQLIDKCDQVEQQYAPILTNFLDPRGQYILEVISGSYEDMEVTFFGGDNAERKRGLIAPNYFEPGEADFEEVLIQINYPEKFVNIQHQHVLGTLMSLGIEREQVGDIIVGDSIQFVLTKQLESYIMLELTKIKGATVKLNSIPFKDMIQSVENWKIQGSTVSALRLDVVLKEMIHKSRTIAKQLIEKKRVKVNHTIIDSPDFQVQTNDLLSIQGFGRAQIIDIGGRTKKDKIHINYRTLFK</sequence>
<gene>
    <name evidence="4" type="ORF">CV019_02085</name>
    <name evidence="3" type="ORF">RO950_00480</name>
</gene>
<dbReference type="Gene3D" id="3.10.290.10">
    <property type="entry name" value="RNA-binding S4 domain"/>
    <property type="match status" value="1"/>
</dbReference>
<dbReference type="EMBL" id="PGWX01000145">
    <property type="protein sequence ID" value="PPJ77162.1"/>
    <property type="molecule type" value="Genomic_DNA"/>
</dbReference>
<dbReference type="CDD" id="cd00165">
    <property type="entry name" value="S4"/>
    <property type="match status" value="1"/>
</dbReference>
<evidence type="ECO:0000313" key="5">
    <source>
        <dbReference type="Proteomes" id="UP000238153"/>
    </source>
</evidence>
<dbReference type="GeneID" id="93781102"/>
<dbReference type="Pfam" id="PF17774">
    <property type="entry name" value="YlmH_RBD"/>
    <property type="match status" value="1"/>
</dbReference>
<feature type="domain" description="RNA-binding S4" evidence="2">
    <location>
        <begin position="198"/>
        <end position="255"/>
    </location>
</feature>
<dbReference type="Proteomes" id="UP000238153">
    <property type="component" value="Unassembled WGS sequence"/>
</dbReference>
<dbReference type="EMBL" id="JAVSOO010000001">
    <property type="protein sequence ID" value="MDT4285498.1"/>
    <property type="molecule type" value="Genomic_DNA"/>
</dbReference>
<dbReference type="RefSeq" id="WP_011276009.1">
    <property type="nucleotide sequence ID" value="NZ_BKAY01000002.1"/>
</dbReference>
<dbReference type="KEGG" id="shh:ShL2_01656"/>
<evidence type="ECO:0000259" key="2">
    <source>
        <dbReference type="SMART" id="SM00363"/>
    </source>
</evidence>